<keyword evidence="3" id="KW-1185">Reference proteome</keyword>
<accession>A0ABT9D856</accession>
<evidence type="ECO:0000313" key="2">
    <source>
        <dbReference type="EMBL" id="MDO8106720.1"/>
    </source>
</evidence>
<organism evidence="2 3">
    <name type="scientific">Actinotalea lenta</name>
    <dbReference type="NCBI Taxonomy" id="3064654"/>
    <lineage>
        <taxon>Bacteria</taxon>
        <taxon>Bacillati</taxon>
        <taxon>Actinomycetota</taxon>
        <taxon>Actinomycetes</taxon>
        <taxon>Micrococcales</taxon>
        <taxon>Cellulomonadaceae</taxon>
        <taxon>Actinotalea</taxon>
    </lineage>
</organism>
<reference evidence="2 3" key="1">
    <citation type="submission" date="2023-07" db="EMBL/GenBank/DDBJ databases">
        <title>Description of novel actinomycetes strains, isolated from tidal flat sediment.</title>
        <authorList>
            <person name="Lu C."/>
        </authorList>
    </citation>
    <scope>NUCLEOTIDE SEQUENCE [LARGE SCALE GENOMIC DNA]</scope>
    <source>
        <strain evidence="2 3">SYSU T00b441</strain>
    </source>
</reference>
<comment type="caution">
    <text evidence="2">The sequence shown here is derived from an EMBL/GenBank/DDBJ whole genome shotgun (WGS) entry which is preliminary data.</text>
</comment>
<feature type="compositionally biased region" description="Acidic residues" evidence="1">
    <location>
        <begin position="33"/>
        <end position="42"/>
    </location>
</feature>
<gene>
    <name evidence="2" type="ORF">Q6348_05855</name>
</gene>
<proteinExistence type="predicted"/>
<name>A0ABT9D856_9CELL</name>
<feature type="region of interest" description="Disordered" evidence="1">
    <location>
        <begin position="1"/>
        <end position="64"/>
    </location>
</feature>
<sequence>MTDHPRHKAEPVPDDTPDATTDETLDEVRAAQDEDSSADEDSLALRSMPPQEPSDDDPASYLNP</sequence>
<dbReference type="EMBL" id="JAUQYP010000001">
    <property type="protein sequence ID" value="MDO8106720.1"/>
    <property type="molecule type" value="Genomic_DNA"/>
</dbReference>
<feature type="compositionally biased region" description="Acidic residues" evidence="1">
    <location>
        <begin position="12"/>
        <end position="25"/>
    </location>
</feature>
<dbReference type="Proteomes" id="UP001232536">
    <property type="component" value="Unassembled WGS sequence"/>
</dbReference>
<protein>
    <submittedName>
        <fullName evidence="2">Uncharacterized protein</fullName>
    </submittedName>
</protein>
<dbReference type="RefSeq" id="WP_304600364.1">
    <property type="nucleotide sequence ID" value="NZ_JAUQYO010000001.1"/>
</dbReference>
<evidence type="ECO:0000256" key="1">
    <source>
        <dbReference type="SAM" id="MobiDB-lite"/>
    </source>
</evidence>
<evidence type="ECO:0000313" key="3">
    <source>
        <dbReference type="Proteomes" id="UP001232536"/>
    </source>
</evidence>
<feature type="compositionally biased region" description="Basic and acidic residues" evidence="1">
    <location>
        <begin position="1"/>
        <end position="11"/>
    </location>
</feature>